<evidence type="ECO:0000256" key="7">
    <source>
        <dbReference type="ARBA" id="ARBA00023065"/>
    </source>
</evidence>
<evidence type="ECO:0000256" key="9">
    <source>
        <dbReference type="ARBA" id="ARBA00023201"/>
    </source>
</evidence>
<feature type="transmembrane region" description="Helical" evidence="13">
    <location>
        <begin position="67"/>
        <end position="85"/>
    </location>
</feature>
<evidence type="ECO:0000256" key="5">
    <source>
        <dbReference type="ARBA" id="ARBA00022989"/>
    </source>
</evidence>
<dbReference type="Gene3D" id="1.10.287.770">
    <property type="entry name" value="YojJ-like"/>
    <property type="match status" value="1"/>
</dbReference>
<gene>
    <name evidence="14" type="ORF">PLOB_00032042</name>
</gene>
<organism evidence="14 15">
    <name type="scientific">Porites lobata</name>
    <dbReference type="NCBI Taxonomy" id="104759"/>
    <lineage>
        <taxon>Eukaryota</taxon>
        <taxon>Metazoa</taxon>
        <taxon>Cnidaria</taxon>
        <taxon>Anthozoa</taxon>
        <taxon>Hexacorallia</taxon>
        <taxon>Scleractinia</taxon>
        <taxon>Fungiina</taxon>
        <taxon>Poritidae</taxon>
        <taxon>Porites</taxon>
    </lineage>
</organism>
<evidence type="ECO:0000256" key="8">
    <source>
        <dbReference type="ARBA" id="ARBA00023136"/>
    </source>
</evidence>
<dbReference type="PANTHER" id="PTHR11690">
    <property type="entry name" value="AMILORIDE-SENSITIVE SODIUM CHANNEL-RELATED"/>
    <property type="match status" value="1"/>
</dbReference>
<comment type="subcellular location">
    <subcellularLocation>
        <location evidence="1">Membrane</location>
        <topology evidence="1">Multi-pass membrane protein</topology>
    </subcellularLocation>
</comment>
<evidence type="ECO:0000256" key="1">
    <source>
        <dbReference type="ARBA" id="ARBA00004141"/>
    </source>
</evidence>
<keyword evidence="10 11" id="KW-0407">Ion channel</keyword>
<keyword evidence="5 13" id="KW-1133">Transmembrane helix</keyword>
<dbReference type="Gene3D" id="2.60.470.10">
    <property type="entry name" value="Acid-sensing ion channels like domains"/>
    <property type="match status" value="1"/>
</dbReference>
<evidence type="ECO:0000256" key="2">
    <source>
        <dbReference type="ARBA" id="ARBA00022448"/>
    </source>
</evidence>
<dbReference type="InterPro" id="IPR001873">
    <property type="entry name" value="ENaC"/>
</dbReference>
<evidence type="ECO:0000313" key="15">
    <source>
        <dbReference type="Proteomes" id="UP001159405"/>
    </source>
</evidence>
<keyword evidence="2 11" id="KW-0813">Transport</keyword>
<evidence type="ECO:0000256" key="11">
    <source>
        <dbReference type="RuleBase" id="RU000679"/>
    </source>
</evidence>
<evidence type="ECO:0000256" key="13">
    <source>
        <dbReference type="SAM" id="Phobius"/>
    </source>
</evidence>
<dbReference type="Proteomes" id="UP001159405">
    <property type="component" value="Unassembled WGS sequence"/>
</dbReference>
<comment type="caution">
    <text evidence="14">The sequence shown here is derived from an EMBL/GenBank/DDBJ whole genome shotgun (WGS) entry which is preliminary data.</text>
</comment>
<protein>
    <submittedName>
        <fullName evidence="14">Uncharacterized protein</fullName>
    </submittedName>
</protein>
<feature type="transmembrane region" description="Helical" evidence="13">
    <location>
        <begin position="464"/>
        <end position="486"/>
    </location>
</feature>
<evidence type="ECO:0000313" key="14">
    <source>
        <dbReference type="EMBL" id="CAH3125866.1"/>
    </source>
</evidence>
<keyword evidence="6" id="KW-0915">Sodium</keyword>
<reference evidence="14 15" key="1">
    <citation type="submission" date="2022-05" db="EMBL/GenBank/DDBJ databases">
        <authorList>
            <consortium name="Genoscope - CEA"/>
            <person name="William W."/>
        </authorList>
    </citation>
    <scope>NUCLEOTIDE SEQUENCE [LARGE SCALE GENOMIC DNA]</scope>
</reference>
<dbReference type="EMBL" id="CALNXK010000041">
    <property type="protein sequence ID" value="CAH3125866.1"/>
    <property type="molecule type" value="Genomic_DNA"/>
</dbReference>
<dbReference type="PRINTS" id="PR01078">
    <property type="entry name" value="AMINACHANNEL"/>
</dbReference>
<name>A0ABN8NYE5_9CNID</name>
<proteinExistence type="inferred from homology"/>
<keyword evidence="3 11" id="KW-0894">Sodium channel</keyword>
<keyword evidence="7 11" id="KW-0406">Ion transport</keyword>
<evidence type="ECO:0000256" key="6">
    <source>
        <dbReference type="ARBA" id="ARBA00023053"/>
    </source>
</evidence>
<comment type="similarity">
    <text evidence="11">Belongs to the amiloride-sensitive sodium channel (TC 1.A.6) family.</text>
</comment>
<evidence type="ECO:0000256" key="10">
    <source>
        <dbReference type="ARBA" id="ARBA00023303"/>
    </source>
</evidence>
<feature type="region of interest" description="Disordered" evidence="12">
    <location>
        <begin position="21"/>
        <end position="43"/>
    </location>
</feature>
<evidence type="ECO:0000256" key="4">
    <source>
        <dbReference type="ARBA" id="ARBA00022692"/>
    </source>
</evidence>
<keyword evidence="9 11" id="KW-0739">Sodium transport</keyword>
<evidence type="ECO:0000256" key="3">
    <source>
        <dbReference type="ARBA" id="ARBA00022461"/>
    </source>
</evidence>
<accession>A0ABN8NYE5</accession>
<feature type="compositionally biased region" description="Basic and acidic residues" evidence="12">
    <location>
        <begin position="21"/>
        <end position="40"/>
    </location>
</feature>
<dbReference type="Pfam" id="PF00858">
    <property type="entry name" value="ASC"/>
    <property type="match status" value="1"/>
</dbReference>
<evidence type="ECO:0000256" key="12">
    <source>
        <dbReference type="SAM" id="MobiDB-lite"/>
    </source>
</evidence>
<keyword evidence="4 11" id="KW-0812">Transmembrane</keyword>
<keyword evidence="8 13" id="KW-0472">Membrane</keyword>
<keyword evidence="15" id="KW-1185">Reference proteome</keyword>
<sequence length="517" mass="59217">MNSQTLRIIEANKESIGIKRVRNDTHFPHNQENKKADEKSNGGLESFANDTTLHGARYLCDKNVFRRVLWTLVLIGSFSFCIYQVCETLVAFSQRPFITKVSTSTTETNKSFFPAVSLCNLNSFNTRRYRDVLKSHNFSEPFIEKKIQDVLVIVNKDKKAFNDEFVKRNPEFFQRQKTASDIMAQLMLSHQIEEMLLPVSPQFHSCSVNGKKCTANNFTSHMSSLYGLCYTFNSLKSGRPLLYATLSGKNSGLRLLLNIERDSYLATNIRPAVGLAIIIHDQKSFPFMDDFGTTVQPGISTLCAFRKRKIVNLKAPYETNCTNRSLDMFNSDVYAYTKRACMIKCRNDYTVKRCGCTPPEFKEEFGASNEKESCDKNCPEPCEHVEYETSFSYSALQPESFVDHLMDFLKSNDTSVDRAIYEPLLNMTPSERERYIERNIISLDIYFEDLSYEIIQQTPVYETWTMIGNLGGTFGLFLGMSLLTILEFLDFIFTRICHLLQGLHSGNRHTGTIDAEF</sequence>